<dbReference type="RefSeq" id="WP_093417685.1">
    <property type="nucleotide sequence ID" value="NZ_FOXA01000001.1"/>
</dbReference>
<evidence type="ECO:0000313" key="1">
    <source>
        <dbReference type="EMBL" id="SFO98417.1"/>
    </source>
</evidence>
<organism evidence="1 2">
    <name type="scientific">Tranquillimonas alkanivorans</name>
    <dbReference type="NCBI Taxonomy" id="441119"/>
    <lineage>
        <taxon>Bacteria</taxon>
        <taxon>Pseudomonadati</taxon>
        <taxon>Pseudomonadota</taxon>
        <taxon>Alphaproteobacteria</taxon>
        <taxon>Rhodobacterales</taxon>
        <taxon>Roseobacteraceae</taxon>
        <taxon>Tranquillimonas</taxon>
    </lineage>
</organism>
<protein>
    <submittedName>
        <fullName evidence="1">Uncharacterized protein</fullName>
    </submittedName>
</protein>
<dbReference type="STRING" id="441119.SAMN04488047_101718"/>
<dbReference type="AlphaFoldDB" id="A0A1I5LMN6"/>
<dbReference type="Proteomes" id="UP000199356">
    <property type="component" value="Unassembled WGS sequence"/>
</dbReference>
<gene>
    <name evidence="1" type="ORF">SAMN04488047_101718</name>
</gene>
<dbReference type="EMBL" id="FOXA01000001">
    <property type="protein sequence ID" value="SFO98417.1"/>
    <property type="molecule type" value="Genomic_DNA"/>
</dbReference>
<name>A0A1I5LMN6_9RHOB</name>
<evidence type="ECO:0000313" key="2">
    <source>
        <dbReference type="Proteomes" id="UP000199356"/>
    </source>
</evidence>
<keyword evidence="2" id="KW-1185">Reference proteome</keyword>
<accession>A0A1I5LMN6</accession>
<dbReference type="OrthoDB" id="7874348at2"/>
<reference evidence="1 2" key="1">
    <citation type="submission" date="2016-10" db="EMBL/GenBank/DDBJ databases">
        <authorList>
            <person name="de Groot N.N."/>
        </authorList>
    </citation>
    <scope>NUCLEOTIDE SEQUENCE [LARGE SCALE GENOMIC DNA]</scope>
    <source>
        <strain evidence="1 2">DSM 19547</strain>
    </source>
</reference>
<proteinExistence type="predicted"/>
<sequence length="102" mass="11396">MTRPGWRRIETEQAFRELFVDRLLAGDGLSFTIHADGRLSGTAGGRALSGTWWWEDGMFCRTGRIDGEDLDLDREVIEAHGLLMRYTRDEGRGRSAVVGPAA</sequence>